<dbReference type="InterPro" id="IPR009057">
    <property type="entry name" value="Homeodomain-like_sf"/>
</dbReference>
<dbReference type="InterPro" id="IPR051306">
    <property type="entry name" value="Homeobox_regulator"/>
</dbReference>
<keyword evidence="10" id="KW-1185">Reference proteome</keyword>
<organism evidence="9 10">
    <name type="scientific">Balaenoptera physalus</name>
    <name type="common">Fin whale</name>
    <name type="synonym">Balaena physalus</name>
    <dbReference type="NCBI Taxonomy" id="9770"/>
    <lineage>
        <taxon>Eukaryota</taxon>
        <taxon>Metazoa</taxon>
        <taxon>Chordata</taxon>
        <taxon>Craniata</taxon>
        <taxon>Vertebrata</taxon>
        <taxon>Euteleostomi</taxon>
        <taxon>Mammalia</taxon>
        <taxon>Eutheria</taxon>
        <taxon>Laurasiatheria</taxon>
        <taxon>Artiodactyla</taxon>
        <taxon>Whippomorpha</taxon>
        <taxon>Cetacea</taxon>
        <taxon>Mysticeti</taxon>
        <taxon>Balaenopteridae</taxon>
        <taxon>Balaenoptera</taxon>
    </lineage>
</organism>
<evidence type="ECO:0000313" key="10">
    <source>
        <dbReference type="Proteomes" id="UP000437017"/>
    </source>
</evidence>
<feature type="DNA-binding region" description="Homeobox" evidence="5">
    <location>
        <begin position="7"/>
        <end position="66"/>
    </location>
</feature>
<dbReference type="SMART" id="SM00389">
    <property type="entry name" value="HOX"/>
    <property type="match status" value="1"/>
</dbReference>
<dbReference type="GO" id="GO:0005634">
    <property type="term" value="C:nucleus"/>
    <property type="evidence" value="ECO:0007669"/>
    <property type="project" value="UniProtKB-SubCell"/>
</dbReference>
<feature type="domain" description="Homeobox" evidence="8">
    <location>
        <begin position="5"/>
        <end position="65"/>
    </location>
</feature>
<evidence type="ECO:0000313" key="9">
    <source>
        <dbReference type="EMBL" id="KAB0406356.1"/>
    </source>
</evidence>
<dbReference type="PANTHER" id="PTHR46123">
    <property type="entry name" value="MIX-TYPE HOMEOBOX GENE 1-RELATED"/>
    <property type="match status" value="1"/>
</dbReference>
<dbReference type="CDD" id="cd00086">
    <property type="entry name" value="homeodomain"/>
    <property type="match status" value="1"/>
</dbReference>
<sequence>ILLQKETWQGKIIYNQSQKNILQAWFEHDPYPEKASRKQLAKEIGIPESKIQIWFKNHRARQRRLGFSSFLGEDQTHGQNQPQPYTQEYLPKGATQDHTSVPRSQSNILVQAFKRNQLFDIANRKTLAKQAFQNREFKARIACLMMSTSPVFLTEMWFQDPRSLYPGQSRSETVNSLVDGPNGRPGLTAQQHEIDLCTLPGRSHHFPSSSSFSRNQPLLPVLLPSHVSSVPCVIQGQSVMMQPMQAVQRGENSPSTLTLGNYVPVLLTMGGDPHTQYPFWPQYQEERQDHQEQTDMGVLQLEDYSQPQAEHKKPPPQDVSQVDISQFLQSWDECCQALTAEWGPQKGTH</sequence>
<proteinExistence type="predicted"/>
<evidence type="ECO:0000259" key="8">
    <source>
        <dbReference type="PROSITE" id="PS50071"/>
    </source>
</evidence>
<reference evidence="9 10" key="1">
    <citation type="journal article" date="2019" name="PLoS ONE">
        <title>Genomic analyses reveal an absence of contemporary introgressive admixture between fin whales and blue whales, despite known hybrids.</title>
        <authorList>
            <person name="Westbury M.V."/>
            <person name="Petersen B."/>
            <person name="Lorenzen E.D."/>
        </authorList>
    </citation>
    <scope>NUCLEOTIDE SEQUENCE [LARGE SCALE GENOMIC DNA]</scope>
    <source>
        <strain evidence="9">FinWhale-01</strain>
    </source>
</reference>
<dbReference type="Proteomes" id="UP000437017">
    <property type="component" value="Unassembled WGS sequence"/>
</dbReference>
<gene>
    <name evidence="9" type="ORF">E2I00_018105</name>
</gene>
<dbReference type="AlphaFoldDB" id="A0A6A1QJ99"/>
<dbReference type="PROSITE" id="PS50071">
    <property type="entry name" value="HOMEOBOX_2"/>
    <property type="match status" value="1"/>
</dbReference>
<feature type="region of interest" description="Disordered" evidence="7">
    <location>
        <begin position="72"/>
        <end position="102"/>
    </location>
</feature>
<feature type="compositionally biased region" description="Polar residues" evidence="7">
    <location>
        <begin position="77"/>
        <end position="86"/>
    </location>
</feature>
<evidence type="ECO:0000256" key="7">
    <source>
        <dbReference type="SAM" id="MobiDB-lite"/>
    </source>
</evidence>
<keyword evidence="3 5" id="KW-0371">Homeobox</keyword>
<comment type="subcellular location">
    <subcellularLocation>
        <location evidence="1 5 6">Nucleus</location>
    </subcellularLocation>
</comment>
<dbReference type="PANTHER" id="PTHR46123:SF4">
    <property type="entry name" value="MIX-TYPE HOMEOBOX GENE 1-RELATED"/>
    <property type="match status" value="1"/>
</dbReference>
<dbReference type="GO" id="GO:0000977">
    <property type="term" value="F:RNA polymerase II transcription regulatory region sequence-specific DNA binding"/>
    <property type="evidence" value="ECO:0007669"/>
    <property type="project" value="TreeGrafter"/>
</dbReference>
<dbReference type="GO" id="GO:0000981">
    <property type="term" value="F:DNA-binding transcription factor activity, RNA polymerase II-specific"/>
    <property type="evidence" value="ECO:0007669"/>
    <property type="project" value="InterPro"/>
</dbReference>
<feature type="non-terminal residue" evidence="9">
    <location>
        <position position="1"/>
    </location>
</feature>
<accession>A0A6A1QJ99</accession>
<dbReference type="OrthoDB" id="6159439at2759"/>
<dbReference type="PROSITE" id="PS00027">
    <property type="entry name" value="HOMEOBOX_1"/>
    <property type="match status" value="1"/>
</dbReference>
<evidence type="ECO:0000256" key="2">
    <source>
        <dbReference type="ARBA" id="ARBA00023125"/>
    </source>
</evidence>
<evidence type="ECO:0000256" key="5">
    <source>
        <dbReference type="PROSITE-ProRule" id="PRU00108"/>
    </source>
</evidence>
<keyword evidence="4 5" id="KW-0539">Nucleus</keyword>
<dbReference type="SUPFAM" id="SSF46689">
    <property type="entry name" value="Homeodomain-like"/>
    <property type="match status" value="1"/>
</dbReference>
<dbReference type="Gene3D" id="1.10.10.60">
    <property type="entry name" value="Homeodomain-like"/>
    <property type="match status" value="1"/>
</dbReference>
<protein>
    <recommendedName>
        <fullName evidence="8">Homeobox domain-containing protein</fullName>
    </recommendedName>
</protein>
<evidence type="ECO:0000256" key="1">
    <source>
        <dbReference type="ARBA" id="ARBA00004123"/>
    </source>
</evidence>
<comment type="caution">
    <text evidence="9">The sequence shown here is derived from an EMBL/GenBank/DDBJ whole genome shotgun (WGS) entry which is preliminary data.</text>
</comment>
<evidence type="ECO:0000256" key="4">
    <source>
        <dbReference type="ARBA" id="ARBA00023242"/>
    </source>
</evidence>
<evidence type="ECO:0000256" key="6">
    <source>
        <dbReference type="RuleBase" id="RU000682"/>
    </source>
</evidence>
<keyword evidence="2 5" id="KW-0238">DNA-binding</keyword>
<evidence type="ECO:0000256" key="3">
    <source>
        <dbReference type="ARBA" id="ARBA00023155"/>
    </source>
</evidence>
<dbReference type="EMBL" id="SGJD01000200">
    <property type="protein sequence ID" value="KAB0406356.1"/>
    <property type="molecule type" value="Genomic_DNA"/>
</dbReference>
<dbReference type="InterPro" id="IPR001356">
    <property type="entry name" value="HD"/>
</dbReference>
<dbReference type="InterPro" id="IPR017970">
    <property type="entry name" value="Homeobox_CS"/>
</dbReference>
<name>A0A6A1QJ99_BALPH</name>
<dbReference type="Pfam" id="PF00046">
    <property type="entry name" value="Homeodomain"/>
    <property type="match status" value="1"/>
</dbReference>